<dbReference type="EMBL" id="PP034389">
    <property type="protein sequence ID" value="WRW34513.1"/>
    <property type="molecule type" value="Genomic_DNA"/>
</dbReference>
<evidence type="ECO:0000256" key="2">
    <source>
        <dbReference type="ARBA" id="ARBA00023125"/>
    </source>
</evidence>
<dbReference type="InterPro" id="IPR036185">
    <property type="entry name" value="DNA_heli_DnaB-like_N_sf"/>
</dbReference>
<proteinExistence type="predicted"/>
<keyword evidence="4" id="KW-0547">Nucleotide-binding</keyword>
<dbReference type="SUPFAM" id="SSF48024">
    <property type="entry name" value="N-terminal domain of DnaB helicase"/>
    <property type="match status" value="1"/>
</dbReference>
<reference evidence="4" key="1">
    <citation type="submission" date="2023-12" db="EMBL/GenBank/DDBJ databases">
        <title>Isolation and Characterisation of Novel Lytic Bacteriophages for therapeutic applications in Prosthetic Joint Infections.</title>
        <authorList>
            <person name="Burton N."/>
            <person name="Melo L.D.R."/>
            <person name="Pearce B."/>
            <person name="Tadesse M.D."/>
            <person name="Vryonis E."/>
            <person name="Sagona A."/>
        </authorList>
    </citation>
    <scope>NUCLEOTIDE SEQUENCE</scope>
</reference>
<dbReference type="InterPro" id="IPR016136">
    <property type="entry name" value="DNA_helicase_N/primase_C"/>
</dbReference>
<dbReference type="GO" id="GO:0003677">
    <property type="term" value="F:DNA binding"/>
    <property type="evidence" value="ECO:0007669"/>
    <property type="project" value="UniProtKB-KW"/>
</dbReference>
<dbReference type="InterPro" id="IPR007693">
    <property type="entry name" value="DNA_helicase_DnaB-like_N"/>
</dbReference>
<protein>
    <submittedName>
        <fullName evidence="4">DNA helicase</fullName>
    </submittedName>
</protein>
<keyword evidence="1" id="KW-0235">DNA replication</keyword>
<sequence length="156" mass="18443">MENRNLSNLNPVRSVYTVIGSICQDTELLRHNDCQLKPEDFMQSLHRIVFKAINNIVFNASGDRVTNITAIDIDNYLSSYPTQYKVWNEQKGYEYIQNCLEHANKETFWQSYDLLKKMSILRAYVLEGFDVSDLYDWESEDFLAREKSIKELRKKI</sequence>
<dbReference type="GO" id="GO:0005524">
    <property type="term" value="F:ATP binding"/>
    <property type="evidence" value="ECO:0007669"/>
    <property type="project" value="InterPro"/>
</dbReference>
<evidence type="ECO:0000313" key="5">
    <source>
        <dbReference type="Proteomes" id="UP001432173"/>
    </source>
</evidence>
<feature type="domain" description="DNA helicase DnaB-like N-terminal" evidence="3">
    <location>
        <begin position="17"/>
        <end position="96"/>
    </location>
</feature>
<name>A0AAX4J758_9CAUD</name>
<accession>A0AAX4J758</accession>
<keyword evidence="4" id="KW-0347">Helicase</keyword>
<dbReference type="Pfam" id="PF00772">
    <property type="entry name" value="DnaB"/>
    <property type="match status" value="1"/>
</dbReference>
<organism evidence="4 5">
    <name type="scientific">Staphylococcus phage CF9</name>
    <dbReference type="NCBI Taxonomy" id="3113741"/>
    <lineage>
        <taxon>Viruses</taxon>
        <taxon>Duplodnaviria</taxon>
        <taxon>Heunggongvirae</taxon>
        <taxon>Uroviricota</taxon>
        <taxon>Caudoviricetes</taxon>
        <taxon>Sextaecvirus</taxon>
    </lineage>
</organism>
<evidence type="ECO:0000313" key="4">
    <source>
        <dbReference type="EMBL" id="WRW34513.1"/>
    </source>
</evidence>
<evidence type="ECO:0000256" key="1">
    <source>
        <dbReference type="ARBA" id="ARBA00022705"/>
    </source>
</evidence>
<dbReference type="GO" id="GO:0003678">
    <property type="term" value="F:DNA helicase activity"/>
    <property type="evidence" value="ECO:0007669"/>
    <property type="project" value="InterPro"/>
</dbReference>
<gene>
    <name evidence="4" type="ORF">CF9_0089</name>
</gene>
<evidence type="ECO:0000259" key="3">
    <source>
        <dbReference type="Pfam" id="PF00772"/>
    </source>
</evidence>
<keyword evidence="2" id="KW-0238">DNA-binding</keyword>
<keyword evidence="4" id="KW-0378">Hydrolase</keyword>
<keyword evidence="4" id="KW-0067">ATP-binding</keyword>
<dbReference type="Proteomes" id="UP001432173">
    <property type="component" value="Segment"/>
</dbReference>
<dbReference type="GO" id="GO:0006260">
    <property type="term" value="P:DNA replication"/>
    <property type="evidence" value="ECO:0007669"/>
    <property type="project" value="UniProtKB-KW"/>
</dbReference>
<dbReference type="Gene3D" id="1.10.860.10">
    <property type="entry name" value="DNAb Helicase, Chain A"/>
    <property type="match status" value="1"/>
</dbReference>